<reference evidence="1" key="1">
    <citation type="journal article" date="2023" name="Insect Mol. Biol.">
        <title>Genome sequencing provides insights into the evolution of gene families encoding plant cell wall-degrading enzymes in longhorned beetles.</title>
        <authorList>
            <person name="Shin N.R."/>
            <person name="Okamura Y."/>
            <person name="Kirsch R."/>
            <person name="Pauchet Y."/>
        </authorList>
    </citation>
    <scope>NUCLEOTIDE SEQUENCE</scope>
    <source>
        <strain evidence="1">RBIC_L_NR</strain>
    </source>
</reference>
<evidence type="ECO:0000313" key="1">
    <source>
        <dbReference type="EMBL" id="KAJ8940494.1"/>
    </source>
</evidence>
<organism evidence="1 2">
    <name type="scientific">Rhamnusium bicolor</name>
    <dbReference type="NCBI Taxonomy" id="1586634"/>
    <lineage>
        <taxon>Eukaryota</taxon>
        <taxon>Metazoa</taxon>
        <taxon>Ecdysozoa</taxon>
        <taxon>Arthropoda</taxon>
        <taxon>Hexapoda</taxon>
        <taxon>Insecta</taxon>
        <taxon>Pterygota</taxon>
        <taxon>Neoptera</taxon>
        <taxon>Endopterygota</taxon>
        <taxon>Coleoptera</taxon>
        <taxon>Polyphaga</taxon>
        <taxon>Cucujiformia</taxon>
        <taxon>Chrysomeloidea</taxon>
        <taxon>Cerambycidae</taxon>
        <taxon>Lepturinae</taxon>
        <taxon>Rhagiini</taxon>
        <taxon>Rhamnusium</taxon>
    </lineage>
</organism>
<dbReference type="EMBL" id="JANEYF010002977">
    <property type="protein sequence ID" value="KAJ8940494.1"/>
    <property type="molecule type" value="Genomic_DNA"/>
</dbReference>
<sequence>MNLDEDLQICLCNLNKNQDNLANDKKFEKGQQKYTQPTNDEAQYYIEMLRETREEYKFDETETNIEENMEEMTVEEIVKSLRKIKNGKSLDSGHSPVKVLDILKTICCYKSFLRDAEHQPRDWKMAIHKKNISFCAVVKCGKRAERDQVRFFRIPAVLKGQGEKLEALSKQRRRRWPAELEDKDSPDWMSSQNMGYTSFNTKDQEAIERQSRIVNRRKCLKMDEPVAMQEVVEPVAGLSTSMYSEEEGSSGVGVEGQTEMDMDPLNKVFSDLNFCNETIHALQKQLKAMDLSEESFLNNDSKALYFTGFPKADMMFSIFNNVASSIKTIFFSKTNRDKTYLAHNNECICVYLSCSNFLHKFSFIKFVCLQGFISF</sequence>
<name>A0AAV8XNH8_9CUCU</name>
<dbReference type="AlphaFoldDB" id="A0AAV8XNH8"/>
<protein>
    <submittedName>
        <fullName evidence="1">Uncharacterized protein</fullName>
    </submittedName>
</protein>
<gene>
    <name evidence="1" type="ORF">NQ314_010708</name>
</gene>
<proteinExistence type="predicted"/>
<evidence type="ECO:0000313" key="2">
    <source>
        <dbReference type="Proteomes" id="UP001162156"/>
    </source>
</evidence>
<comment type="caution">
    <text evidence="1">The sequence shown here is derived from an EMBL/GenBank/DDBJ whole genome shotgun (WGS) entry which is preliminary data.</text>
</comment>
<dbReference type="Proteomes" id="UP001162156">
    <property type="component" value="Unassembled WGS sequence"/>
</dbReference>
<accession>A0AAV8XNH8</accession>
<keyword evidence="2" id="KW-1185">Reference proteome</keyword>